<dbReference type="Pfam" id="PF13828">
    <property type="entry name" value="DUF4190"/>
    <property type="match status" value="1"/>
</dbReference>
<proteinExistence type="predicted"/>
<name>A0ABW3FUW0_9PSEU</name>
<feature type="region of interest" description="Disordered" evidence="1">
    <location>
        <begin position="1"/>
        <end position="30"/>
    </location>
</feature>
<feature type="compositionally biased region" description="Pro residues" evidence="1">
    <location>
        <begin position="15"/>
        <end position="30"/>
    </location>
</feature>
<protein>
    <submittedName>
        <fullName evidence="4">DUF4190 domain-containing protein</fullName>
    </submittedName>
</protein>
<sequence length="127" mass="13395">MTNPNQPPFGNQPQPAGPPSYPPNMPPPPPAYPTAGGYPYAGFRQTHSLATASLILSLVGSFCVLTAIAAVITGHMARKRIREDPRYDGAGIALAGLIIGWVIIAGWLMYVAFMISIVVLGANGQLH</sequence>
<dbReference type="Proteomes" id="UP001597018">
    <property type="component" value="Unassembled WGS sequence"/>
</dbReference>
<evidence type="ECO:0000313" key="4">
    <source>
        <dbReference type="EMBL" id="MFD0922172.1"/>
    </source>
</evidence>
<keyword evidence="2" id="KW-0812">Transmembrane</keyword>
<comment type="caution">
    <text evidence="4">The sequence shown here is derived from an EMBL/GenBank/DDBJ whole genome shotgun (WGS) entry which is preliminary data.</text>
</comment>
<evidence type="ECO:0000256" key="1">
    <source>
        <dbReference type="SAM" id="MobiDB-lite"/>
    </source>
</evidence>
<keyword evidence="2" id="KW-0472">Membrane</keyword>
<keyword evidence="5" id="KW-1185">Reference proteome</keyword>
<reference evidence="5" key="1">
    <citation type="journal article" date="2019" name="Int. J. Syst. Evol. Microbiol.">
        <title>The Global Catalogue of Microorganisms (GCM) 10K type strain sequencing project: providing services to taxonomists for standard genome sequencing and annotation.</title>
        <authorList>
            <consortium name="The Broad Institute Genomics Platform"/>
            <consortium name="The Broad Institute Genome Sequencing Center for Infectious Disease"/>
            <person name="Wu L."/>
            <person name="Ma J."/>
        </authorList>
    </citation>
    <scope>NUCLEOTIDE SEQUENCE [LARGE SCALE GENOMIC DNA]</scope>
    <source>
        <strain evidence="5">CCUG 56401</strain>
    </source>
</reference>
<evidence type="ECO:0000313" key="5">
    <source>
        <dbReference type="Proteomes" id="UP001597018"/>
    </source>
</evidence>
<dbReference type="RefSeq" id="WP_263251552.1">
    <property type="nucleotide sequence ID" value="NZ_BAABLT010000046.1"/>
</dbReference>
<feature type="compositionally biased region" description="Low complexity" evidence="1">
    <location>
        <begin position="1"/>
        <end position="14"/>
    </location>
</feature>
<keyword evidence="2" id="KW-1133">Transmembrane helix</keyword>
<feature type="transmembrane region" description="Helical" evidence="2">
    <location>
        <begin position="49"/>
        <end position="72"/>
    </location>
</feature>
<gene>
    <name evidence="4" type="ORF">ACFQ16_20705</name>
</gene>
<evidence type="ECO:0000259" key="3">
    <source>
        <dbReference type="Pfam" id="PF13828"/>
    </source>
</evidence>
<evidence type="ECO:0000256" key="2">
    <source>
        <dbReference type="SAM" id="Phobius"/>
    </source>
</evidence>
<organism evidence="4 5">
    <name type="scientific">Saccharopolyspora rosea</name>
    <dbReference type="NCBI Taxonomy" id="524884"/>
    <lineage>
        <taxon>Bacteria</taxon>
        <taxon>Bacillati</taxon>
        <taxon>Actinomycetota</taxon>
        <taxon>Actinomycetes</taxon>
        <taxon>Pseudonocardiales</taxon>
        <taxon>Pseudonocardiaceae</taxon>
        <taxon>Saccharopolyspora</taxon>
    </lineage>
</organism>
<feature type="domain" description="DUF4190" evidence="3">
    <location>
        <begin position="49"/>
        <end position="109"/>
    </location>
</feature>
<feature type="transmembrane region" description="Helical" evidence="2">
    <location>
        <begin position="92"/>
        <end position="122"/>
    </location>
</feature>
<dbReference type="EMBL" id="JBHTIW010000018">
    <property type="protein sequence ID" value="MFD0922172.1"/>
    <property type="molecule type" value="Genomic_DNA"/>
</dbReference>
<dbReference type="InterPro" id="IPR025241">
    <property type="entry name" value="DUF4190"/>
</dbReference>
<accession>A0ABW3FUW0</accession>